<dbReference type="Gene3D" id="1.50.10.10">
    <property type="match status" value="1"/>
</dbReference>
<evidence type="ECO:0000256" key="5">
    <source>
        <dbReference type="ARBA" id="ARBA00023235"/>
    </source>
</evidence>
<evidence type="ECO:0000256" key="1">
    <source>
        <dbReference type="ARBA" id="ARBA00004878"/>
    </source>
</evidence>
<protein>
    <recommendedName>
        <fullName evidence="4">N-acylglucosamine 2-epimerase</fullName>
        <ecNumber evidence="3">5.1.3.8</ecNumber>
    </recommendedName>
    <alternativeName>
        <fullName evidence="8">GlcNAc 2-epimerase</fullName>
    </alternativeName>
    <alternativeName>
        <fullName evidence="6">N-acetyl-D-glucosamine 2-epimerase</fullName>
    </alternativeName>
    <alternativeName>
        <fullName evidence="7">Renin-binding protein</fullName>
    </alternativeName>
</protein>
<comment type="subunit">
    <text evidence="10">Homodimer. Forms a heterodimer with renin and inhibits its activity.</text>
</comment>
<evidence type="ECO:0000256" key="6">
    <source>
        <dbReference type="ARBA" id="ARBA00031608"/>
    </source>
</evidence>
<evidence type="ECO:0000256" key="9">
    <source>
        <dbReference type="ARBA" id="ARBA00034243"/>
    </source>
</evidence>
<dbReference type="GO" id="GO:0005975">
    <property type="term" value="P:carbohydrate metabolic process"/>
    <property type="evidence" value="ECO:0007669"/>
    <property type="project" value="InterPro"/>
</dbReference>
<evidence type="ECO:0000256" key="10">
    <source>
        <dbReference type="ARBA" id="ARBA00046544"/>
    </source>
</evidence>
<dbReference type="AlphaFoldDB" id="A0A6P8H9V0"/>
<dbReference type="Proteomes" id="UP000515163">
    <property type="component" value="Unplaced"/>
</dbReference>
<dbReference type="FunCoup" id="A0A6P8H9V0">
    <property type="interactions" value="81"/>
</dbReference>
<dbReference type="GeneID" id="116290351"/>
<keyword evidence="11" id="KW-1185">Reference proteome</keyword>
<dbReference type="KEGG" id="aten:116290351"/>
<dbReference type="FunFam" id="1.50.10.10:FF:000021">
    <property type="entry name" value="N-acylglucosamine 2-epimerase"/>
    <property type="match status" value="1"/>
</dbReference>
<dbReference type="SUPFAM" id="SSF48208">
    <property type="entry name" value="Six-hairpin glycosidases"/>
    <property type="match status" value="1"/>
</dbReference>
<dbReference type="InParanoid" id="A0A6P8H9V0"/>
<organism evidence="11 12">
    <name type="scientific">Actinia tenebrosa</name>
    <name type="common">Australian red waratah sea anemone</name>
    <dbReference type="NCBI Taxonomy" id="6105"/>
    <lineage>
        <taxon>Eukaryota</taxon>
        <taxon>Metazoa</taxon>
        <taxon>Cnidaria</taxon>
        <taxon>Anthozoa</taxon>
        <taxon>Hexacorallia</taxon>
        <taxon>Actiniaria</taxon>
        <taxon>Actiniidae</taxon>
        <taxon>Actinia</taxon>
    </lineage>
</organism>
<sequence>MNEKGECPSSILEKLKVYQNRMEEELRHTMDFWINHSHDSQNGGFFTCLGQDGKIYDTDKYGWMLGRQVWMYSKLYNETAEYKTDFVLKAALSGAEFLMKHVSRQEDGRCYFQVTADGKPIKLQRKLFTECFYAMAMAELGRAMDMQKYKIQAEETLSKIIYWARVDDSALGLTKLEGQMLVNAMAIPMMLLCVIDEVCGCDEAIRERYAADEEWAVQQILQHVQRDGSIILETVSMDGKELPGIHGRHMNPGHAMEAGWFLLQYAARKGNKELQQTAIDKFIKAPFDLGWDKKHEGIFYFLDADGLCPVPLEWNMKLWWVHNEALIALLMAYEKTREEGLLQRFDQCFNYAFNKFPDPKHGEWFGYLDRRGDITHTIKGGPFKGCFHLPRCLYVCIDMLHMILQS</sequence>
<evidence type="ECO:0000256" key="7">
    <source>
        <dbReference type="ARBA" id="ARBA00031909"/>
    </source>
</evidence>
<evidence type="ECO:0000256" key="4">
    <source>
        <dbReference type="ARBA" id="ARBA00014959"/>
    </source>
</evidence>
<proteinExistence type="inferred from homology"/>
<evidence type="ECO:0000256" key="8">
    <source>
        <dbReference type="ARBA" id="ARBA00033215"/>
    </source>
</evidence>
<comment type="catalytic activity">
    <reaction evidence="9">
        <text>an N-acyl-D-glucosamine = an N-acyl-D-mannosamine</text>
        <dbReference type="Rhea" id="RHEA:19033"/>
        <dbReference type="ChEBI" id="CHEBI:16062"/>
        <dbReference type="ChEBI" id="CHEBI:17274"/>
        <dbReference type="EC" id="5.1.3.8"/>
    </reaction>
    <physiologicalReaction direction="left-to-right" evidence="9">
        <dbReference type="Rhea" id="RHEA:19034"/>
    </physiologicalReaction>
    <physiologicalReaction direction="right-to-left" evidence="9">
        <dbReference type="Rhea" id="RHEA:19035"/>
    </physiologicalReaction>
</comment>
<accession>A0A6P8H9V0</accession>
<gene>
    <name evidence="12" type="primary">LOC116290351</name>
</gene>
<evidence type="ECO:0000313" key="12">
    <source>
        <dbReference type="RefSeq" id="XP_031553219.1"/>
    </source>
</evidence>
<dbReference type="GO" id="GO:0050121">
    <property type="term" value="F:N-acylglucosamine 2-epimerase activity"/>
    <property type="evidence" value="ECO:0007669"/>
    <property type="project" value="UniProtKB-EC"/>
</dbReference>
<dbReference type="InterPro" id="IPR012341">
    <property type="entry name" value="6hp_glycosidase-like_sf"/>
</dbReference>
<dbReference type="PANTHER" id="PTHR15108">
    <property type="entry name" value="N-ACYLGLUCOSAMINE-2-EPIMERASE"/>
    <property type="match status" value="1"/>
</dbReference>
<dbReference type="InterPro" id="IPR010819">
    <property type="entry name" value="AGE/CE"/>
</dbReference>
<reference evidence="12" key="1">
    <citation type="submission" date="2025-08" db="UniProtKB">
        <authorList>
            <consortium name="RefSeq"/>
        </authorList>
    </citation>
    <scope>IDENTIFICATION</scope>
    <source>
        <tissue evidence="12">Tentacle</tissue>
    </source>
</reference>
<dbReference type="EC" id="5.1.3.8" evidence="3"/>
<dbReference type="InterPro" id="IPR008928">
    <property type="entry name" value="6-hairpin_glycosidase_sf"/>
</dbReference>
<comment type="pathway">
    <text evidence="1">Amino-sugar metabolism; N-acetylneuraminate degradation.</text>
</comment>
<dbReference type="RefSeq" id="XP_031553219.1">
    <property type="nucleotide sequence ID" value="XM_031697359.1"/>
</dbReference>
<dbReference type="OrthoDB" id="414129at2759"/>
<evidence type="ECO:0000256" key="3">
    <source>
        <dbReference type="ARBA" id="ARBA00013176"/>
    </source>
</evidence>
<name>A0A6P8H9V0_ACTTE</name>
<comment type="similarity">
    <text evidence="2">Belongs to the N-acylglucosamine 2-epimerase family.</text>
</comment>
<dbReference type="Pfam" id="PF07221">
    <property type="entry name" value="GlcNAc_2-epim"/>
    <property type="match status" value="1"/>
</dbReference>
<evidence type="ECO:0000256" key="2">
    <source>
        <dbReference type="ARBA" id="ARBA00008558"/>
    </source>
</evidence>
<keyword evidence="5" id="KW-0413">Isomerase</keyword>
<evidence type="ECO:0000313" key="11">
    <source>
        <dbReference type="Proteomes" id="UP000515163"/>
    </source>
</evidence>